<keyword evidence="9" id="KW-0934">Plastid</keyword>
<keyword evidence="9" id="KW-0150">Chloroplast</keyword>
<dbReference type="SUPFAM" id="SSF64484">
    <property type="entry name" value="beta and beta-prime subunits of DNA dependent RNA-polymerase"/>
    <property type="match status" value="1"/>
</dbReference>
<dbReference type="Gene3D" id="4.10.860.120">
    <property type="entry name" value="RNA polymerase II, clamp domain"/>
    <property type="match status" value="1"/>
</dbReference>
<dbReference type="GO" id="GO:0006351">
    <property type="term" value="P:DNA-templated transcription"/>
    <property type="evidence" value="ECO:0007669"/>
    <property type="project" value="InterPro"/>
</dbReference>
<dbReference type="GO" id="GO:0000428">
    <property type="term" value="C:DNA-directed RNA polymerase complex"/>
    <property type="evidence" value="ECO:0007669"/>
    <property type="project" value="UniProtKB-KW"/>
</dbReference>
<geneLocation type="chloroplast" evidence="9"/>
<reference evidence="9" key="1">
    <citation type="journal article" date="2011" name="PLoS ONE">
        <title>Genome evolution of a tertiary dinoflagellate plastid.</title>
        <authorList>
            <person name="Gabrielsen T.M."/>
            <person name="Minge M.A."/>
            <person name="Espelund M."/>
            <person name="Tooming-Klunderud A."/>
            <person name="Patil V."/>
            <person name="Nederbragt A.J."/>
            <person name="Otis C."/>
            <person name="Turmel M."/>
            <person name="Shalchian-Tabrizi K."/>
            <person name="Lemieux C."/>
            <person name="Jakobsen K.S."/>
        </authorList>
    </citation>
    <scope>NUCLEOTIDE SEQUENCE</scope>
</reference>
<dbReference type="InterPro" id="IPR044893">
    <property type="entry name" value="RNA_pol_Rpb1_clamp_domain"/>
</dbReference>
<dbReference type="Pfam" id="PF04997">
    <property type="entry name" value="RNA_pol_Rpb1_1"/>
    <property type="match status" value="1"/>
</dbReference>
<gene>
    <name evidence="9" type="primary">rpoC1</name>
</gene>
<dbReference type="SMART" id="SM00663">
    <property type="entry name" value="RPOLA_N"/>
    <property type="match status" value="1"/>
</dbReference>
<dbReference type="EC" id="2.7.7.6" evidence="7"/>
<dbReference type="GO" id="GO:0003899">
    <property type="term" value="F:DNA-directed RNA polymerase activity"/>
    <property type="evidence" value="ECO:0007669"/>
    <property type="project" value="UniProtKB-EC"/>
</dbReference>
<dbReference type="InterPro" id="IPR006592">
    <property type="entry name" value="RNA_pol_N"/>
</dbReference>
<name>G1E797_KARVE</name>
<proteinExistence type="inferred from homology"/>
<evidence type="ECO:0000256" key="4">
    <source>
        <dbReference type="ARBA" id="ARBA00022695"/>
    </source>
</evidence>
<dbReference type="AlphaFoldDB" id="G1E797"/>
<comment type="catalytic activity">
    <reaction evidence="6 7">
        <text>RNA(n) + a ribonucleoside 5'-triphosphate = RNA(n+1) + diphosphate</text>
        <dbReference type="Rhea" id="RHEA:21248"/>
        <dbReference type="Rhea" id="RHEA-COMP:14527"/>
        <dbReference type="Rhea" id="RHEA-COMP:17342"/>
        <dbReference type="ChEBI" id="CHEBI:33019"/>
        <dbReference type="ChEBI" id="CHEBI:61557"/>
        <dbReference type="ChEBI" id="CHEBI:140395"/>
        <dbReference type="EC" id="2.7.7.6"/>
    </reaction>
</comment>
<dbReference type="GO" id="GO:0003677">
    <property type="term" value="F:DNA binding"/>
    <property type="evidence" value="ECO:0007669"/>
    <property type="project" value="InterPro"/>
</dbReference>
<dbReference type="PANTHER" id="PTHR19376">
    <property type="entry name" value="DNA-DIRECTED RNA POLYMERASE"/>
    <property type="match status" value="1"/>
</dbReference>
<evidence type="ECO:0000256" key="7">
    <source>
        <dbReference type="RuleBase" id="RU004279"/>
    </source>
</evidence>
<comment type="function">
    <text evidence="1 7">DNA-dependent RNA polymerase catalyzes the transcription of DNA into RNA using the four ribonucleoside triphosphates as substrates.</text>
</comment>
<keyword evidence="4 7" id="KW-0548">Nucleotidyltransferase</keyword>
<dbReference type="InterPro" id="IPR007080">
    <property type="entry name" value="RNA_pol_Rpb1_1"/>
</dbReference>
<dbReference type="PANTHER" id="PTHR19376:SF54">
    <property type="entry name" value="DNA-DIRECTED RNA POLYMERASE SUBUNIT BETA"/>
    <property type="match status" value="1"/>
</dbReference>
<sequence>MYGMINQNTGYLKSRVGNIKIFHSQPLDYVKINLASPSLIRSWGERKCFNGRIIGEVTNPSTIHYKIFRPIIGGIFCEQIFGPITAFVCACGYLDSIEREAICPTCLVKKTSIQMRRIQMGIIDLLVPITHIWYVRGRVNKIAHILGENSKELESNIYFEVIDKFSMQGCSLILQQLKKINLEYDAENIRIELSEKDEKGKFVTRRKDRRLFIKQLKVINQFKGSGSKPSWMILEVVSILPPELRPFLELQIGGFIFSDINELYRNLLMRTRRYKMFKILWNQKDYNIPISIQQSGARLIQESVDMLIQNGKHGHPVITKQTKIPLKSLTDIIQGKEGRLRRNLLGKRVDYSGRSVVVSGHNLNSSECGLPLIMGLELFRPFMLHFLINYLRWDPPLDLRQARVLLDGALGSRMFNNKDFSKPDDCFEKLILKGSTIDFPIIISNLVLKHMVLLNRAPTLHRYGFQAFTPVIVLGKALQLPLPLCVGFNADFDGDQMGVHLPLSLEAQLEAAWIMASPENLMSCSNSHDYMQSVTQEAVLGTYCASMNLLNRLTHVFSKPVDVSYAMSSGYVNHFTSILLRNFIYSSSGLTYKYIQTTVGRVLCHKDLFN</sequence>
<dbReference type="InterPro" id="IPR045867">
    <property type="entry name" value="DNA-dir_RpoC_beta_prime"/>
</dbReference>
<dbReference type="InterPro" id="IPR000722">
    <property type="entry name" value="RNA_pol_asu"/>
</dbReference>
<dbReference type="EMBL" id="JN039300">
    <property type="protein sequence ID" value="AEJ72986.1"/>
    <property type="molecule type" value="Genomic_DNA"/>
</dbReference>
<comment type="similarity">
    <text evidence="7">Belongs to the RNA polymerase beta' chain family.</text>
</comment>
<dbReference type="Pfam" id="PF00623">
    <property type="entry name" value="RNA_pol_Rpb1_2"/>
    <property type="match status" value="1"/>
</dbReference>
<evidence type="ECO:0000259" key="8">
    <source>
        <dbReference type="SMART" id="SM00663"/>
    </source>
</evidence>
<evidence type="ECO:0000256" key="3">
    <source>
        <dbReference type="ARBA" id="ARBA00022679"/>
    </source>
</evidence>
<keyword evidence="2 7" id="KW-0240">DNA-directed RNA polymerase</keyword>
<protein>
    <recommendedName>
        <fullName evidence="7">DNA-directed RNA polymerase subunit</fullName>
        <ecNumber evidence="7">2.7.7.6</ecNumber>
    </recommendedName>
</protein>
<keyword evidence="3 7" id="KW-0808">Transferase</keyword>
<evidence type="ECO:0000256" key="2">
    <source>
        <dbReference type="ARBA" id="ARBA00022478"/>
    </source>
</evidence>
<evidence type="ECO:0000256" key="5">
    <source>
        <dbReference type="ARBA" id="ARBA00023163"/>
    </source>
</evidence>
<accession>G1E797</accession>
<feature type="domain" description="RNA polymerase N-terminal" evidence="8">
    <location>
        <begin position="230"/>
        <end position="546"/>
    </location>
</feature>
<evidence type="ECO:0000256" key="6">
    <source>
        <dbReference type="ARBA" id="ARBA00048552"/>
    </source>
</evidence>
<evidence type="ECO:0000256" key="1">
    <source>
        <dbReference type="ARBA" id="ARBA00004026"/>
    </source>
</evidence>
<organism evidence="9">
    <name type="scientific">Karlodinium veneficum</name>
    <name type="common">Dinoflagellate</name>
    <name type="synonym">Karlodinium micrum</name>
    <dbReference type="NCBI Taxonomy" id="407301"/>
    <lineage>
        <taxon>Eukaryota</taxon>
        <taxon>Sar</taxon>
        <taxon>Alveolata</taxon>
        <taxon>Dinophyceae</taxon>
        <taxon>Gymnodiniales</taxon>
        <taxon>Kareniaceae</taxon>
        <taxon>Karlodinium</taxon>
    </lineage>
</organism>
<evidence type="ECO:0000313" key="9">
    <source>
        <dbReference type="EMBL" id="AEJ72986.1"/>
    </source>
</evidence>
<dbReference type="Gene3D" id="2.40.40.20">
    <property type="match status" value="1"/>
</dbReference>
<keyword evidence="5 7" id="KW-0804">Transcription</keyword>